<evidence type="ECO:0000256" key="13">
    <source>
        <dbReference type="SAM" id="Coils"/>
    </source>
</evidence>
<keyword evidence="5" id="KW-0677">Repeat</keyword>
<dbReference type="PRINTS" id="PR00011">
    <property type="entry name" value="EGFLAMININ"/>
</dbReference>
<dbReference type="GO" id="GO:0030334">
    <property type="term" value="P:regulation of cell migration"/>
    <property type="evidence" value="ECO:0007669"/>
    <property type="project" value="InterPro"/>
</dbReference>
<evidence type="ECO:0000256" key="5">
    <source>
        <dbReference type="ARBA" id="ARBA00022737"/>
    </source>
</evidence>
<evidence type="ECO:0000256" key="14">
    <source>
        <dbReference type="SAM" id="MobiDB-lite"/>
    </source>
</evidence>
<dbReference type="FunFam" id="2.10.25.10:FF:000135">
    <property type="entry name" value="Laminin subunit beta 4"/>
    <property type="match status" value="1"/>
</dbReference>
<feature type="coiled-coil region" evidence="13">
    <location>
        <begin position="1490"/>
        <end position="1517"/>
    </location>
</feature>
<dbReference type="OMA" id="PCARWIK"/>
<feature type="disulfide bond" evidence="12">
    <location>
        <begin position="1278"/>
        <end position="1292"/>
    </location>
</feature>
<feature type="disulfide bond" evidence="12">
    <location>
        <begin position="1211"/>
        <end position="1220"/>
    </location>
</feature>
<dbReference type="FunFam" id="2.10.25.10:FF:000084">
    <property type="entry name" value="Laminin subunit alpha 3"/>
    <property type="match status" value="1"/>
</dbReference>
<evidence type="ECO:0000256" key="4">
    <source>
        <dbReference type="ARBA" id="ARBA00022729"/>
    </source>
</evidence>
<feature type="disulfide bond" evidence="12">
    <location>
        <begin position="737"/>
        <end position="746"/>
    </location>
</feature>
<dbReference type="FunFam" id="2.10.25.10:FF:000090">
    <property type="entry name" value="laminin subunit alpha"/>
    <property type="match status" value="1"/>
</dbReference>
<feature type="disulfide bond" evidence="12">
    <location>
        <begin position="716"/>
        <end position="728"/>
    </location>
</feature>
<evidence type="ECO:0000256" key="1">
    <source>
        <dbReference type="ARBA" id="ARBA00004302"/>
    </source>
</evidence>
<dbReference type="FunFam" id="2.10.25.10:FF:000083">
    <property type="entry name" value="Laminin subunit alpha"/>
    <property type="match status" value="1"/>
</dbReference>
<feature type="domain" description="Laminin EGF-like" evidence="15">
    <location>
        <begin position="1342"/>
        <end position="1388"/>
    </location>
</feature>
<dbReference type="Pfam" id="PF06009">
    <property type="entry name" value="Laminin_II"/>
    <property type="match status" value="1"/>
</dbReference>
<feature type="coiled-coil region" evidence="13">
    <location>
        <begin position="1682"/>
        <end position="1709"/>
    </location>
</feature>
<sequence length="2008" mass="221182">MCFSAAMCVPSGSLITNSLQVDDSCLCREHVTGRGCETCKPLFWNLSSENLLGCQGCECNVHGTLSGVAECQQTGGQCFCRTNVKGRQCHLCKDHFHNLQGNNIFGCRGCACDVGGSTSRYCDRRTGACSCRANIEGLHCDRPRPSHYFPGPHHLQFEVEDGVTPERDPVRFGYDRKEFESFSWRGYAQMSDIQPVLVLRVMVELPQLYRLVFRYSNPNAYEVHGTVSISEDFTPDSCWSCAEQSRPMTFMPTSKPAFTTVPGEGTPTPFVFIPGTWYIIIEAKGVFLDYLVLLPSTYYEAGILQMDVTEPCVINQTAQSEHSCLQFDFLSLGAFPGVVVLSGFHLLPDGGRIPVSKQQPSPVHPFMAKLGFSQHNVHVQLTDLQPGESVLVLEYAGFEGPVHDPRVTVRHGPSSDVHALLHVTLCPYSFLCRVVAVDYLDRLAVFHLGTSAEIVLSEHRGQLFIHKVYLIPSEEFTLEYVEPKMHCIARQAGDTQHSPLCQQSSFTHPEEALKVEAEGSDRNPLPDSTSHGPRPVTRDHRPTRPPPMARVTHGLVLLEKNRLEQSFTTTVPNLGRYVLVGHFFQPEGPAYTATVSLEPAVPSRGKLAVPGCLHSYGCRSAAEFERGKVVEVPAGHIVITIRIPPGTTLWLDYILLVLENNYGAHVLEEQASDSSADFIKICGANSFHLDLDALPAFCGTAARSIAAHHHKGAVPCGCHEAGSLSPSCHTLSGECKCRANIIGRQCTRCATGYYGFPYCTSCKCGSRLCDEVTGECICPPRTIMPECDRCEPNAFACHPLIGCQRCKCEPLGLIGPSAGPCDVETGQCRCKENVDGRRCDRCLPGFHGFPNCLPCSCHRPGVMQTYCDPFTGQCLCKENVMGNRCDRCRPGTFSLEALNPKGCTSCFCFGATRECHTSLKHWTQLEDLQGWTLTGSDLNSISIRSDPSLSMVQAQAPSAFLGPDLYWTAPKTYLGDRVLSYGGVLKYRVGADVAPDVNVVLSQQKRPDVILSGNGLMAMHFSREVQEGDEHHVQLLEGNFVHGSSGKAVTREELMMLLAGLQHLRILAMPHPPASALYLHSAQLSLADTQGSGTAAHSVEHCLCPTGYGGESCQECMPGHYRVMRGFYLGHCLPCQCNGHSNRCSDTTGTCINCEHNTEGQHCENCSPNYLGNASLGSSQPCLLCPCPLSTPSNSFSIGCSHENGHVHCTCMKGYTGPKCERCVPGYFGNPLVLGSSCQKCNCNMNSDPNMIFPDCDGLTGICRSCVQNTAGPHCETCAPGYFGDAIHAKNCSRCACDVCGSQRCDEHAGDCSCRPGVAGPHCDRCQDGYFGFHSCQGCRPCQCGPAATDIHCDAIGGQCQCQPGVTGLHCDHCLPGFWNYHSSGCQRCNCHTGHCNPEDGTCTCAGGMVGEHCNRCANPLAVPVPVPHHQHSICQTCDNCVTVLVGEINGFLRTLEMTRHQVQDINGSLYLHNQLDAMKASASALQFSTSRSEHILRQQQNDLKELERKMQRFPLKMDKLFAKANGTAENAEQLKSSTMESRTKVTGVVTMISKVAARISELLGRVNWVEESLQPDSNHGTEDFHRKLSEAERLLGEMRRMRFQDQLMIAKDEKREAEFLLNQTKERFEIPHEQLLDRVGDVRRGIQEFRSKLSQMQEVIVGAGNDVQHATALNAANVHTLMLYERNLKALEMQVEKAEDDLDSIKNEIDEGYIFLENLEHKRKEYDELSASLDGHLRSLAKKVNNVARAPKHRDLVMQAEEHAHNLTQLAGSLAQFVHDDEHNGFTQRAINASTVYEEIIKHLQKAESLANTSFIVAERAHEDVLDSNLELRASESQQKSQSLLDDSQEAKNNFSDLVPKKDRLQNIVNKAMAQKDRLNNSLSLLMKDLEELEIGNVTELLNRSVAASREAQAIAQELQEAIVPMKENMTEWQKRLGDAPADGRAYRDALISANRTITQLTETVPLLYNKLKQLQQRIPVQSIANNITRIQDLIAQARDAANRVCT</sequence>
<dbReference type="FunFam" id="2.10.25.10:FF:000011">
    <property type="entry name" value="Cadherin EGF LAG seven-pass G-type receptor"/>
    <property type="match status" value="1"/>
</dbReference>
<keyword evidence="4" id="KW-0732">Signal</keyword>
<feature type="disulfide bond" evidence="12">
    <location>
        <begin position="1314"/>
        <end position="1323"/>
    </location>
</feature>
<dbReference type="Gene3D" id="2.10.25.10">
    <property type="entry name" value="Laminin"/>
    <property type="match status" value="11"/>
</dbReference>
<feature type="domain" description="Laminin EGF-like" evidence="15">
    <location>
        <begin position="806"/>
        <end position="854"/>
    </location>
</feature>
<evidence type="ECO:0000313" key="18">
    <source>
        <dbReference type="Proteomes" id="UP000694388"/>
    </source>
</evidence>
<dbReference type="CDD" id="cd00055">
    <property type="entry name" value="EGF_Lam"/>
    <property type="match status" value="13"/>
</dbReference>
<dbReference type="GO" id="GO:0045995">
    <property type="term" value="P:regulation of embryonic development"/>
    <property type="evidence" value="ECO:0007669"/>
    <property type="project" value="InterPro"/>
</dbReference>
<comment type="subcellular location">
    <subcellularLocation>
        <location evidence="1">Secreted</location>
        <location evidence="1">Extracellular space</location>
        <location evidence="1">Extracellular matrix</location>
        <location evidence="1">Basement membrane</location>
    </subcellularLocation>
</comment>
<dbReference type="InterPro" id="IPR010307">
    <property type="entry name" value="Laminin_dom_II"/>
</dbReference>
<keyword evidence="3" id="KW-0272">Extracellular matrix</keyword>
<keyword evidence="18" id="KW-1185">Reference proteome</keyword>
<name>A0A8C4QD94_EPTBU</name>
<dbReference type="GO" id="GO:0007411">
    <property type="term" value="P:axon guidance"/>
    <property type="evidence" value="ECO:0007669"/>
    <property type="project" value="TreeGrafter"/>
</dbReference>
<keyword evidence="6" id="KW-0084">Basement membrane</keyword>
<comment type="caution">
    <text evidence="12">Lacks conserved residue(s) required for the propagation of feature annotation.</text>
</comment>
<dbReference type="FunFam" id="2.10.25.10:FF:000388">
    <property type="entry name" value="Laminin subunit alpha"/>
    <property type="match status" value="1"/>
</dbReference>
<evidence type="ECO:0000256" key="3">
    <source>
        <dbReference type="ARBA" id="ARBA00022530"/>
    </source>
</evidence>
<keyword evidence="10" id="KW-0325">Glycoprotein</keyword>
<dbReference type="PROSITE" id="PS50027">
    <property type="entry name" value="EGF_LAM_2"/>
    <property type="match status" value="9"/>
</dbReference>
<protein>
    <recommendedName>
        <fullName evidence="19">Laminin subunit alpha-5</fullName>
    </recommendedName>
</protein>
<feature type="disulfide bond" evidence="12">
    <location>
        <begin position="1362"/>
        <end position="1371"/>
    </location>
</feature>
<keyword evidence="11 12" id="KW-0424">Laminin EGF-like domain</keyword>
<dbReference type="InterPro" id="IPR050440">
    <property type="entry name" value="Laminin/Netrin_ECM"/>
</dbReference>
<feature type="domain" description="Laminin IV type A" evidence="16">
    <location>
        <begin position="926"/>
        <end position="1101"/>
    </location>
</feature>
<feature type="domain" description="Laminin EGF-like" evidence="15">
    <location>
        <begin position="716"/>
        <end position="761"/>
    </location>
</feature>
<feature type="coiled-coil region" evidence="13">
    <location>
        <begin position="1863"/>
        <end position="1897"/>
    </location>
</feature>
<feature type="domain" description="Laminin EGF-like" evidence="15">
    <location>
        <begin position="57"/>
        <end position="109"/>
    </location>
</feature>
<dbReference type="InterPro" id="IPR009254">
    <property type="entry name" value="Laminin_aI"/>
</dbReference>
<dbReference type="GeneTree" id="ENSGT00940000156537"/>
<evidence type="ECO:0000259" key="16">
    <source>
        <dbReference type="PROSITE" id="PS51115"/>
    </source>
</evidence>
<dbReference type="Proteomes" id="UP000694388">
    <property type="component" value="Unplaced"/>
</dbReference>
<dbReference type="Pfam" id="PF00053">
    <property type="entry name" value="EGF_laminin"/>
    <property type="match status" value="10"/>
</dbReference>
<dbReference type="FunFam" id="2.10.25.10:FF:000106">
    <property type="entry name" value="Heparan sulfate proteoglycan 2"/>
    <property type="match status" value="1"/>
</dbReference>
<dbReference type="SUPFAM" id="SSF57997">
    <property type="entry name" value="Tropomyosin"/>
    <property type="match status" value="1"/>
</dbReference>
<dbReference type="GO" id="GO:0030155">
    <property type="term" value="P:regulation of cell adhesion"/>
    <property type="evidence" value="ECO:0007669"/>
    <property type="project" value="InterPro"/>
</dbReference>
<feature type="domain" description="Laminin EGF-like" evidence="15">
    <location>
        <begin position="855"/>
        <end position="905"/>
    </location>
</feature>
<evidence type="ECO:0000256" key="11">
    <source>
        <dbReference type="ARBA" id="ARBA00023292"/>
    </source>
</evidence>
<dbReference type="Pfam" id="PF00052">
    <property type="entry name" value="Laminin_B"/>
    <property type="match status" value="1"/>
</dbReference>
<dbReference type="SUPFAM" id="SSF57196">
    <property type="entry name" value="EGF/Laminin"/>
    <property type="match status" value="11"/>
</dbReference>
<dbReference type="FunFam" id="2.10.25.10:FF:000051">
    <property type="entry name" value="Laminin subunit alpha 4"/>
    <property type="match status" value="1"/>
</dbReference>
<dbReference type="FunFam" id="2.10.25.10:FF:000033">
    <property type="entry name" value="Laminin subunit alpha 2"/>
    <property type="match status" value="1"/>
</dbReference>
<keyword evidence="7" id="KW-0130">Cell adhesion</keyword>
<reference evidence="17" key="2">
    <citation type="submission" date="2025-09" db="UniProtKB">
        <authorList>
            <consortium name="Ensembl"/>
        </authorList>
    </citation>
    <scope>IDENTIFICATION</scope>
</reference>
<evidence type="ECO:0000256" key="10">
    <source>
        <dbReference type="ARBA" id="ARBA00023180"/>
    </source>
</evidence>
<feature type="domain" description="Laminin EGF-like" evidence="15">
    <location>
        <begin position="1295"/>
        <end position="1341"/>
    </location>
</feature>
<dbReference type="GO" id="GO:0043256">
    <property type="term" value="C:laminin complex"/>
    <property type="evidence" value="ECO:0007669"/>
    <property type="project" value="UniProtKB-ARBA"/>
</dbReference>
<dbReference type="GO" id="GO:0005102">
    <property type="term" value="F:signaling receptor binding"/>
    <property type="evidence" value="ECO:0007669"/>
    <property type="project" value="InterPro"/>
</dbReference>
<dbReference type="PROSITE" id="PS51115">
    <property type="entry name" value="LAMININ_IVA"/>
    <property type="match status" value="1"/>
</dbReference>
<dbReference type="GO" id="GO:0009887">
    <property type="term" value="P:animal organ morphogenesis"/>
    <property type="evidence" value="ECO:0007669"/>
    <property type="project" value="TreeGrafter"/>
</dbReference>
<feature type="disulfide bond" evidence="12">
    <location>
        <begin position="1154"/>
        <end position="1163"/>
    </location>
</feature>
<dbReference type="SMART" id="SM00281">
    <property type="entry name" value="LamB"/>
    <property type="match status" value="1"/>
</dbReference>
<keyword evidence="8 13" id="KW-0175">Coiled coil</keyword>
<evidence type="ECO:0000256" key="9">
    <source>
        <dbReference type="ARBA" id="ARBA00023157"/>
    </source>
</evidence>
<feature type="disulfide bond" evidence="12">
    <location>
        <begin position="857"/>
        <end position="874"/>
    </location>
</feature>
<feature type="disulfide bond" evidence="12">
    <location>
        <begin position="830"/>
        <end position="839"/>
    </location>
</feature>
<evidence type="ECO:0000256" key="2">
    <source>
        <dbReference type="ARBA" id="ARBA00022525"/>
    </source>
</evidence>
<feature type="disulfide bond" evidence="12">
    <location>
        <begin position="876"/>
        <end position="885"/>
    </location>
</feature>
<feature type="region of interest" description="Disordered" evidence="14">
    <location>
        <begin position="514"/>
        <end position="549"/>
    </location>
</feature>
<dbReference type="PANTHER" id="PTHR10574:SF406">
    <property type="entry name" value="LAMININ SUBUNIT ALPHA 5"/>
    <property type="match status" value="1"/>
</dbReference>
<evidence type="ECO:0000256" key="8">
    <source>
        <dbReference type="ARBA" id="ARBA00023054"/>
    </source>
</evidence>
<dbReference type="InterPro" id="IPR000034">
    <property type="entry name" value="Laminin_IV"/>
</dbReference>
<feature type="disulfide bond" evidence="12">
    <location>
        <begin position="1266"/>
        <end position="1275"/>
    </location>
</feature>
<dbReference type="GO" id="GO:0009888">
    <property type="term" value="P:tissue development"/>
    <property type="evidence" value="ECO:0007669"/>
    <property type="project" value="TreeGrafter"/>
</dbReference>
<feature type="disulfide bond" evidence="12">
    <location>
        <begin position="80"/>
        <end position="89"/>
    </location>
</feature>
<organism evidence="17 18">
    <name type="scientific">Eptatretus burgeri</name>
    <name type="common">Inshore hagfish</name>
    <dbReference type="NCBI Taxonomy" id="7764"/>
    <lineage>
        <taxon>Eukaryota</taxon>
        <taxon>Metazoa</taxon>
        <taxon>Chordata</taxon>
        <taxon>Craniata</taxon>
        <taxon>Vertebrata</taxon>
        <taxon>Cyclostomata</taxon>
        <taxon>Myxini</taxon>
        <taxon>Myxiniformes</taxon>
        <taxon>Myxinidae</taxon>
        <taxon>Eptatretinae</taxon>
        <taxon>Eptatretus</taxon>
    </lineage>
</organism>
<evidence type="ECO:0000256" key="12">
    <source>
        <dbReference type="PROSITE-ProRule" id="PRU00460"/>
    </source>
</evidence>
<dbReference type="Pfam" id="PF24973">
    <property type="entry name" value="EGF_LMN_ATRN"/>
    <property type="match status" value="2"/>
</dbReference>
<dbReference type="GO" id="GO:0005576">
    <property type="term" value="C:extracellular region"/>
    <property type="evidence" value="ECO:0007669"/>
    <property type="project" value="UniProtKB-ARBA"/>
</dbReference>
<dbReference type="InterPro" id="IPR002049">
    <property type="entry name" value="LE_dom"/>
</dbReference>
<evidence type="ECO:0000256" key="7">
    <source>
        <dbReference type="ARBA" id="ARBA00022889"/>
    </source>
</evidence>
<feature type="disulfide bond" evidence="12">
    <location>
        <begin position="855"/>
        <end position="867"/>
    </location>
</feature>
<dbReference type="SMART" id="SM00181">
    <property type="entry name" value="EGF"/>
    <property type="match status" value="7"/>
</dbReference>
<dbReference type="InterPro" id="IPR056863">
    <property type="entry name" value="LMN_ATRN_NET-like_EGF"/>
</dbReference>
<dbReference type="Ensembl" id="ENSEBUT00000013749.1">
    <property type="protein sequence ID" value="ENSEBUP00000013173.1"/>
    <property type="gene ID" value="ENSEBUG00000008328.1"/>
</dbReference>
<evidence type="ECO:0000256" key="6">
    <source>
        <dbReference type="ARBA" id="ARBA00022869"/>
    </source>
</evidence>
<dbReference type="PROSITE" id="PS01248">
    <property type="entry name" value="EGF_LAM_1"/>
    <property type="match status" value="4"/>
</dbReference>
<keyword evidence="9 12" id="KW-1015">Disulfide bond</keyword>
<accession>A0A8C4QD94</accession>
<reference evidence="17" key="1">
    <citation type="submission" date="2025-08" db="UniProtKB">
        <authorList>
            <consortium name="Ensembl"/>
        </authorList>
    </citation>
    <scope>IDENTIFICATION</scope>
</reference>
<dbReference type="SMART" id="SM00180">
    <property type="entry name" value="EGF_Lam"/>
    <property type="match status" value="14"/>
</dbReference>
<evidence type="ECO:0008006" key="19">
    <source>
        <dbReference type="Google" id="ProtNLM"/>
    </source>
</evidence>
<dbReference type="GO" id="GO:0005201">
    <property type="term" value="F:extracellular matrix structural constituent"/>
    <property type="evidence" value="ECO:0007669"/>
    <property type="project" value="TreeGrafter"/>
</dbReference>
<feature type="disulfide bond" evidence="12">
    <location>
        <begin position="718"/>
        <end position="735"/>
    </location>
</feature>
<dbReference type="GO" id="GO:0034446">
    <property type="term" value="P:substrate adhesion-dependent cell spreading"/>
    <property type="evidence" value="ECO:0007669"/>
    <property type="project" value="UniProtKB-ARBA"/>
</dbReference>
<dbReference type="InterPro" id="IPR000742">
    <property type="entry name" value="EGF"/>
</dbReference>
<feature type="domain" description="Laminin EGF-like" evidence="15">
    <location>
        <begin position="1185"/>
        <end position="1240"/>
    </location>
</feature>
<evidence type="ECO:0000313" key="17">
    <source>
        <dbReference type="Ensembl" id="ENSEBUP00000013173.1"/>
    </source>
</evidence>
<feature type="domain" description="Laminin EGF-like" evidence="15">
    <location>
        <begin position="1241"/>
        <end position="1294"/>
    </location>
</feature>
<proteinExistence type="predicted"/>
<dbReference type="Pfam" id="PF06008">
    <property type="entry name" value="Laminin_I"/>
    <property type="match status" value="1"/>
</dbReference>
<dbReference type="PANTHER" id="PTHR10574">
    <property type="entry name" value="NETRIN/LAMININ-RELATED"/>
    <property type="match status" value="1"/>
</dbReference>
<evidence type="ECO:0000259" key="15">
    <source>
        <dbReference type="PROSITE" id="PS50027"/>
    </source>
</evidence>
<keyword evidence="2" id="KW-0964">Secreted</keyword>
<dbReference type="FunFam" id="2.10.25.10:FF:000074">
    <property type="entry name" value="Laminin subunit alpha"/>
    <property type="match status" value="1"/>
</dbReference>
<feature type="domain" description="Laminin EGF-like" evidence="15">
    <location>
        <begin position="1135"/>
        <end position="1184"/>
    </location>
</feature>